<dbReference type="PRINTS" id="PR00738">
    <property type="entry name" value="GLHYDRLASE20"/>
</dbReference>
<proteinExistence type="inferred from homology"/>
<dbReference type="SUPFAM" id="SSF55545">
    <property type="entry name" value="beta-N-acetylhexosaminidase-like domain"/>
    <property type="match status" value="2"/>
</dbReference>
<evidence type="ECO:0000313" key="10">
    <source>
        <dbReference type="EMBL" id="NWK56932.1"/>
    </source>
</evidence>
<protein>
    <recommendedName>
        <fullName evidence="3">beta-N-acetylhexosaminidase</fullName>
        <ecNumber evidence="3">3.2.1.52</ecNumber>
    </recommendedName>
</protein>
<dbReference type="Gene3D" id="3.20.20.80">
    <property type="entry name" value="Glycosidases"/>
    <property type="match status" value="2"/>
</dbReference>
<dbReference type="CDD" id="cd06564">
    <property type="entry name" value="GH20_DspB_LnbB-like"/>
    <property type="match status" value="1"/>
</dbReference>
<name>A0A851GIY5_9BACT</name>
<evidence type="ECO:0000256" key="3">
    <source>
        <dbReference type="ARBA" id="ARBA00012663"/>
    </source>
</evidence>
<comment type="similarity">
    <text evidence="2">Belongs to the glycosyl hydrolase 20 family.</text>
</comment>
<evidence type="ECO:0000256" key="6">
    <source>
        <dbReference type="PIRSR" id="PIRSR625705-1"/>
    </source>
</evidence>
<dbReference type="EMBL" id="JACBAZ010000007">
    <property type="protein sequence ID" value="NWK56932.1"/>
    <property type="molecule type" value="Genomic_DNA"/>
</dbReference>
<dbReference type="Gene3D" id="3.30.379.10">
    <property type="entry name" value="Chitobiase/beta-hexosaminidase domain 2-like"/>
    <property type="match status" value="2"/>
</dbReference>
<keyword evidence="7" id="KW-0732">Signal</keyword>
<keyword evidence="4 10" id="KW-0378">Hydrolase</keyword>
<dbReference type="Proteomes" id="UP000557872">
    <property type="component" value="Unassembled WGS sequence"/>
</dbReference>
<dbReference type="GO" id="GO:0004563">
    <property type="term" value="F:beta-N-acetylhexosaminidase activity"/>
    <property type="evidence" value="ECO:0007669"/>
    <property type="project" value="UniProtKB-EC"/>
</dbReference>
<dbReference type="SUPFAM" id="SSF51445">
    <property type="entry name" value="(Trans)glycosidases"/>
    <property type="match status" value="2"/>
</dbReference>
<dbReference type="Gene3D" id="2.60.120.260">
    <property type="entry name" value="Galactose-binding domain-like"/>
    <property type="match status" value="1"/>
</dbReference>
<gene>
    <name evidence="10" type="ORF">HW115_15010</name>
</gene>
<keyword evidence="5" id="KW-0326">Glycosidase</keyword>
<dbReference type="InterPro" id="IPR015883">
    <property type="entry name" value="Glyco_hydro_20_cat"/>
</dbReference>
<reference evidence="10 11" key="1">
    <citation type="submission" date="2020-07" db="EMBL/GenBank/DDBJ databases">
        <title>Roseicoccus Jingziensis gen. nov., sp. nov., isolated from coastal seawater.</title>
        <authorList>
            <person name="Feng X."/>
        </authorList>
    </citation>
    <scope>NUCLEOTIDE SEQUENCE [LARGE SCALE GENOMIC DNA]</scope>
    <source>
        <strain evidence="10 11">N1E253</strain>
    </source>
</reference>
<dbReference type="GO" id="GO:0005975">
    <property type="term" value="P:carbohydrate metabolic process"/>
    <property type="evidence" value="ECO:0007669"/>
    <property type="project" value="InterPro"/>
</dbReference>
<evidence type="ECO:0000256" key="2">
    <source>
        <dbReference type="ARBA" id="ARBA00006285"/>
    </source>
</evidence>
<evidence type="ECO:0000313" key="11">
    <source>
        <dbReference type="Proteomes" id="UP000557872"/>
    </source>
</evidence>
<dbReference type="InterPro" id="IPR029018">
    <property type="entry name" value="Hex-like_dom2"/>
</dbReference>
<feature type="domain" description="Beta-hexosaminidase bacterial type N-terminal" evidence="9">
    <location>
        <begin position="717"/>
        <end position="840"/>
    </location>
</feature>
<feature type="active site" description="Proton donor" evidence="6">
    <location>
        <position position="991"/>
    </location>
</feature>
<dbReference type="PANTHER" id="PTHR22600">
    <property type="entry name" value="BETA-HEXOSAMINIDASE"/>
    <property type="match status" value="1"/>
</dbReference>
<dbReference type="RefSeq" id="WP_178933770.1">
    <property type="nucleotide sequence ID" value="NZ_JACBAZ010000007.1"/>
</dbReference>
<dbReference type="GO" id="GO:0030203">
    <property type="term" value="P:glycosaminoglycan metabolic process"/>
    <property type="evidence" value="ECO:0007669"/>
    <property type="project" value="TreeGrafter"/>
</dbReference>
<evidence type="ECO:0000256" key="7">
    <source>
        <dbReference type="SAM" id="SignalP"/>
    </source>
</evidence>
<feature type="domain" description="Glycoside hydrolase family 20 catalytic" evidence="8">
    <location>
        <begin position="843"/>
        <end position="1161"/>
    </location>
</feature>
<sequence>MKRIFRIPLAVLAMATVTSPGLAKNAEPKIIPAVQQWQGAEGSCRLSAKTIIAEGPAATKLASQLKQDIKDVTGDDFVISKGKPSRGGSIILKISDECPHEEGYKLEMGEHAVLKASTPAGLFYASRSLLQLMAQGDLPRGTITDQPDYRVRSLMWDVGRKFVPFDQMKDWIRAMSYVKMNQLHLHLNDSIGFAPGFRLEMKSLPGLANQDGHYTQEEMKALQAFAKARGITIVPEIDAPAHASAFTYYRPDLQHPKLASQNLDLTNPATIPFMEKVLDEICDVFESEHIHIGTDELRLGGLSKKEKEEMGELFRGYINHFNSYLKKKGKVTRIWSGYEHMPGTTQPDKDVVIDMWVTADAAAKVKEGYTFINSNHGWTYIVPCAPYYGINNANVYQKWSPNYFSSKPGGIIPKDSPNLLGGKFHIWNDRGYQFAGFNNNEVARLTMPSLLTFAEKLWGRKGSKDFTAFQQRAAAVLPGNDAFEFTPGSKSRHDVKNPMLGHFPGTTFLKRHIKADSDGIVWKLDKETKLMQWNSIKPEIESSPDHISYPWTASFDLTRYTDSHIGGSTILQGQETLMDSKLATLFLDYNYYSKIDKKTKLPTNISKGVCIVRAGRSAAAMPMTSLTHNVIDFGYQVPIGKRVKLTFVGYKGYTELYADGKLVKRVNLQAVCPLKSVGDAKWGTTFHGAIHNAVIYNKAIPPQLPAKPKKISTESANLIPMPKSIQLAKNKFTLTRETTVSLGQGTELVGKHFIQRLAKGTGWKVQTNQQGTIQLKIVASKGSPEAYTLQIHDKGIIITAASAEGIVRGTESLLQLMPPSVYGKGTLKDITLPCLTINDAPEYAWRALMLDVSRRFQNKDTIIKLLDGMAACKFNVFHWHLTDDQGWRLPIAGYPKLTSNPDVSYTRQDIREVVDHAEKLGITIMPEIDMPGHSSAACRAYPEIATRKADGKITGTMNPGAEATYKFINDVIADVCKQFPNSPNIHIGADEVGTGNWKNHPECLELMKREKLHSTHELYTYFINKCCAIVKKHHRKPFAWNEALSSKVDPDLTILSWKGMRPGIAAAKAGHDVVFSPTPQIYFDHPNTRSKKNPFAYSANASYLNHCYYFNVGLPAIPADKRHHILGGEACLWSERIKSADHMFIMMFPRAWAIGETLWSAPEQKDWDHFLARLTPMRQRFEAMDIAYFWEPESLAINVGAWNAGDIQKNKGIMQYDLSGKVPQAGLQEIFVGQGPGEGQFLLTGMELLHDGKVTGQDWHDYESSVFHNASSLYLLKLPSVKGKITLRIHVKQLWGDSSATVQLNPALPLDQYSKQCAPDTGSNRTKQTVKAVDPFADKSARRPATKVTTSLTPYGAHTPEMTTDWKHSTFFWSRGAPKDGDHITWTFQRPVDARSITITTGAPDDPSSDRLKSGQMEISKDGKSFVLLSQFKQGKATGKLSYPIKAVRIKATGKENNTWLKVQDPVIH</sequence>
<dbReference type="GO" id="GO:0016020">
    <property type="term" value="C:membrane"/>
    <property type="evidence" value="ECO:0007669"/>
    <property type="project" value="TreeGrafter"/>
</dbReference>
<dbReference type="Pfam" id="PF02838">
    <property type="entry name" value="Glyco_hydro_20b"/>
    <property type="match status" value="2"/>
</dbReference>
<evidence type="ECO:0000259" key="8">
    <source>
        <dbReference type="Pfam" id="PF00728"/>
    </source>
</evidence>
<evidence type="ECO:0000259" key="9">
    <source>
        <dbReference type="Pfam" id="PF02838"/>
    </source>
</evidence>
<evidence type="ECO:0000256" key="5">
    <source>
        <dbReference type="ARBA" id="ARBA00023295"/>
    </source>
</evidence>
<feature type="signal peptide" evidence="7">
    <location>
        <begin position="1"/>
        <end position="23"/>
    </location>
</feature>
<comment type="caution">
    <text evidence="10">The sequence shown here is derived from an EMBL/GenBank/DDBJ whole genome shotgun (WGS) entry which is preliminary data.</text>
</comment>
<accession>A0A851GIY5</accession>
<dbReference type="InterPro" id="IPR015882">
    <property type="entry name" value="HEX_bac_N"/>
</dbReference>
<feature type="domain" description="Beta-hexosaminidase bacterial type N-terminal" evidence="9">
    <location>
        <begin position="28"/>
        <end position="146"/>
    </location>
</feature>
<dbReference type="CDD" id="cd06563">
    <property type="entry name" value="GH20_chitobiase-like"/>
    <property type="match status" value="1"/>
</dbReference>
<comment type="catalytic activity">
    <reaction evidence="1">
        <text>Hydrolysis of terminal non-reducing N-acetyl-D-hexosamine residues in N-acetyl-beta-D-hexosaminides.</text>
        <dbReference type="EC" id="3.2.1.52"/>
    </reaction>
</comment>
<feature type="chain" id="PRO_5032509806" description="beta-N-acetylhexosaminidase" evidence="7">
    <location>
        <begin position="24"/>
        <end position="1469"/>
    </location>
</feature>
<organism evidence="10 11">
    <name type="scientific">Oceaniferula marina</name>
    <dbReference type="NCBI Taxonomy" id="2748318"/>
    <lineage>
        <taxon>Bacteria</taxon>
        <taxon>Pseudomonadati</taxon>
        <taxon>Verrucomicrobiota</taxon>
        <taxon>Verrucomicrobiia</taxon>
        <taxon>Verrucomicrobiales</taxon>
        <taxon>Verrucomicrobiaceae</taxon>
        <taxon>Oceaniferula</taxon>
    </lineage>
</organism>
<evidence type="ECO:0000256" key="1">
    <source>
        <dbReference type="ARBA" id="ARBA00001231"/>
    </source>
</evidence>
<keyword evidence="11" id="KW-1185">Reference proteome</keyword>
<dbReference type="InterPro" id="IPR025705">
    <property type="entry name" value="Beta_hexosaminidase_sua/sub"/>
</dbReference>
<dbReference type="EC" id="3.2.1.52" evidence="3"/>
<dbReference type="InterPro" id="IPR017853">
    <property type="entry name" value="GH"/>
</dbReference>
<evidence type="ECO:0000256" key="4">
    <source>
        <dbReference type="ARBA" id="ARBA00022801"/>
    </source>
</evidence>
<feature type="domain" description="Glycoside hydrolase family 20 catalytic" evidence="8">
    <location>
        <begin position="149"/>
        <end position="459"/>
    </location>
</feature>
<dbReference type="PANTHER" id="PTHR22600:SF57">
    <property type="entry name" value="BETA-N-ACETYLHEXOSAMINIDASE"/>
    <property type="match status" value="1"/>
</dbReference>
<dbReference type="Pfam" id="PF00728">
    <property type="entry name" value="Glyco_hydro_20"/>
    <property type="match status" value="2"/>
</dbReference>